<accession>A0A7I4E1V0</accession>
<dbReference type="PANTHER" id="PTHR46266:SF4">
    <property type="entry name" value="TRANSCRIPTION FACTOR TT8"/>
    <property type="match status" value="1"/>
</dbReference>
<evidence type="ECO:0000256" key="1">
    <source>
        <dbReference type="ARBA" id="ARBA00023015"/>
    </source>
</evidence>
<dbReference type="GO" id="GO:0006355">
    <property type="term" value="P:regulation of DNA-templated transcription"/>
    <property type="evidence" value="ECO:0000318"/>
    <property type="project" value="GO_Central"/>
</dbReference>
<reference evidence="6 7" key="2">
    <citation type="journal article" date="2018" name="Plant J.">
        <title>The Physcomitrella patens chromosome-scale assembly reveals moss genome structure and evolution.</title>
        <authorList>
            <person name="Lang D."/>
            <person name="Ullrich K.K."/>
            <person name="Murat F."/>
            <person name="Fuchs J."/>
            <person name="Jenkins J."/>
            <person name="Haas F.B."/>
            <person name="Piednoel M."/>
            <person name="Gundlach H."/>
            <person name="Van Bel M."/>
            <person name="Meyberg R."/>
            <person name="Vives C."/>
            <person name="Morata J."/>
            <person name="Symeonidi A."/>
            <person name="Hiss M."/>
            <person name="Muchero W."/>
            <person name="Kamisugi Y."/>
            <person name="Saleh O."/>
            <person name="Blanc G."/>
            <person name="Decker E.L."/>
            <person name="van Gessel N."/>
            <person name="Grimwood J."/>
            <person name="Hayes R.D."/>
            <person name="Graham S.W."/>
            <person name="Gunter L.E."/>
            <person name="McDaniel S.F."/>
            <person name="Hoernstein S.N.W."/>
            <person name="Larsson A."/>
            <person name="Li F.W."/>
            <person name="Perroud P.F."/>
            <person name="Phillips J."/>
            <person name="Ranjan P."/>
            <person name="Rokshar D.S."/>
            <person name="Rothfels C.J."/>
            <person name="Schneider L."/>
            <person name="Shu S."/>
            <person name="Stevenson D.W."/>
            <person name="Thummler F."/>
            <person name="Tillich M."/>
            <person name="Villarreal Aguilar J.C."/>
            <person name="Widiez T."/>
            <person name="Wong G.K."/>
            <person name="Wymore A."/>
            <person name="Zhang Y."/>
            <person name="Zimmer A.D."/>
            <person name="Quatrano R.S."/>
            <person name="Mayer K.F.X."/>
            <person name="Goodstein D."/>
            <person name="Casacuberta J.M."/>
            <person name="Vandepoele K."/>
            <person name="Reski R."/>
            <person name="Cuming A.C."/>
            <person name="Tuskan G.A."/>
            <person name="Maumus F."/>
            <person name="Salse J."/>
            <person name="Schmutz J."/>
            <person name="Rensing S.A."/>
        </authorList>
    </citation>
    <scope>NUCLEOTIDE SEQUENCE [LARGE SCALE GENOMIC DNA]</scope>
    <source>
        <strain evidence="6 7">cv. Gransden 2004</strain>
    </source>
</reference>
<reference evidence="6" key="3">
    <citation type="submission" date="2020-12" db="UniProtKB">
        <authorList>
            <consortium name="EnsemblPlants"/>
        </authorList>
    </citation>
    <scope>IDENTIFICATION</scope>
</reference>
<sequence length="432" mass="48428">MYLPRSGVDVWQAYVNELNTLTDSTRWRVPSTRPETDNILQTPLPAKNQALKYVKGSYKSHSGTTSSSVSSLEDHGSKPQVSVDSPAQNSLIFMDPASQRHRLGHRSDSHASASSRRGASSHSREVQLQDANTITAASQHELRVVDDDVINFNFEEEAQWQNLYHPPLDTTNLNQMSQLPSTSFEDVNMFNAPTVRNEPQLPRQSTTSSISAQSQGGQFKSWQHTRILAPMIQTDRTNQQLLRRCIDLMKTIPNLQQGAERERSPVMNNTDSQERRVTSSSSPEAGLPDISIAPDPFDQVAPSRGGHRPARGGSRIATMGPIHAGHDEAAMNHMMAERRRRVKQKENFSALRKLVPIISKADKASILGDAIVYLKDLQRQIEELKESTAETERRYEDLKISYQSLEQRNKELELLAGGANMRPARLHSMQSF</sequence>
<keyword evidence="3" id="KW-0175">Coiled coil</keyword>
<evidence type="ECO:0000313" key="6">
    <source>
        <dbReference type="EnsemblPlants" id="Pp3c6_3190V3.3"/>
    </source>
</evidence>
<dbReference type="Proteomes" id="UP000006727">
    <property type="component" value="Chromosome 6"/>
</dbReference>
<evidence type="ECO:0000259" key="5">
    <source>
        <dbReference type="PROSITE" id="PS50888"/>
    </source>
</evidence>
<dbReference type="EnsemblPlants" id="Pp3c6_3190V3.2">
    <property type="protein sequence ID" value="Pp3c6_3190V3.2"/>
    <property type="gene ID" value="Pp3c6_3190"/>
</dbReference>
<dbReference type="Gramene" id="Pp3c6_3190V3.2">
    <property type="protein sequence ID" value="Pp3c6_3190V3.2"/>
    <property type="gene ID" value="Pp3c6_3190"/>
</dbReference>
<dbReference type="OrthoDB" id="690068at2759"/>
<dbReference type="SUPFAM" id="SSF47459">
    <property type="entry name" value="HLH, helix-loop-helix DNA-binding domain"/>
    <property type="match status" value="1"/>
</dbReference>
<dbReference type="EMBL" id="ABEU02000006">
    <property type="status" value="NOT_ANNOTATED_CDS"/>
    <property type="molecule type" value="Genomic_DNA"/>
</dbReference>
<dbReference type="InterPro" id="IPR036638">
    <property type="entry name" value="HLH_DNA-bd_sf"/>
</dbReference>
<dbReference type="SMART" id="SM00353">
    <property type="entry name" value="HLH"/>
    <property type="match status" value="1"/>
</dbReference>
<feature type="domain" description="BHLH" evidence="5">
    <location>
        <begin position="328"/>
        <end position="377"/>
    </location>
</feature>
<feature type="compositionally biased region" description="Polar residues" evidence="4">
    <location>
        <begin position="79"/>
        <end position="88"/>
    </location>
</feature>
<feature type="region of interest" description="Disordered" evidence="4">
    <location>
        <begin position="256"/>
        <end position="316"/>
    </location>
</feature>
<keyword evidence="7" id="KW-1185">Reference proteome</keyword>
<dbReference type="Pfam" id="PF00010">
    <property type="entry name" value="HLH"/>
    <property type="match status" value="1"/>
</dbReference>
<protein>
    <recommendedName>
        <fullName evidence="5">BHLH domain-containing protein</fullName>
    </recommendedName>
</protein>
<dbReference type="GO" id="GO:0003700">
    <property type="term" value="F:DNA-binding transcription factor activity"/>
    <property type="evidence" value="ECO:0000318"/>
    <property type="project" value="GO_Central"/>
</dbReference>
<dbReference type="GO" id="GO:0000976">
    <property type="term" value="F:transcription cis-regulatory region binding"/>
    <property type="evidence" value="ECO:0000318"/>
    <property type="project" value="GO_Central"/>
</dbReference>
<proteinExistence type="predicted"/>
<dbReference type="EnsemblPlants" id="Pp3c6_3190V3.3">
    <property type="protein sequence ID" value="Pp3c6_3190V3.3"/>
    <property type="gene ID" value="Pp3c6_3190"/>
</dbReference>
<evidence type="ECO:0000256" key="4">
    <source>
        <dbReference type="SAM" id="MobiDB-lite"/>
    </source>
</evidence>
<reference evidence="6 7" key="1">
    <citation type="journal article" date="2008" name="Science">
        <title>The Physcomitrella genome reveals evolutionary insights into the conquest of land by plants.</title>
        <authorList>
            <person name="Rensing S."/>
            <person name="Lang D."/>
            <person name="Zimmer A."/>
            <person name="Terry A."/>
            <person name="Salamov A."/>
            <person name="Shapiro H."/>
            <person name="Nishiyama T."/>
            <person name="Perroud P.-F."/>
            <person name="Lindquist E."/>
            <person name="Kamisugi Y."/>
            <person name="Tanahashi T."/>
            <person name="Sakakibara K."/>
            <person name="Fujita T."/>
            <person name="Oishi K."/>
            <person name="Shin-I T."/>
            <person name="Kuroki Y."/>
            <person name="Toyoda A."/>
            <person name="Suzuki Y."/>
            <person name="Hashimoto A."/>
            <person name="Yamaguchi K."/>
            <person name="Sugano A."/>
            <person name="Kohara Y."/>
            <person name="Fujiyama A."/>
            <person name="Anterola A."/>
            <person name="Aoki S."/>
            <person name="Ashton N."/>
            <person name="Barbazuk W.B."/>
            <person name="Barker E."/>
            <person name="Bennetzen J."/>
            <person name="Bezanilla M."/>
            <person name="Blankenship R."/>
            <person name="Cho S.H."/>
            <person name="Dutcher S."/>
            <person name="Estelle M."/>
            <person name="Fawcett J.A."/>
            <person name="Gundlach H."/>
            <person name="Hanada K."/>
            <person name="Heyl A."/>
            <person name="Hicks K.A."/>
            <person name="Hugh J."/>
            <person name="Lohr M."/>
            <person name="Mayer K."/>
            <person name="Melkozernov A."/>
            <person name="Murata T."/>
            <person name="Nelson D."/>
            <person name="Pils B."/>
            <person name="Prigge M."/>
            <person name="Reiss B."/>
            <person name="Renner T."/>
            <person name="Rombauts S."/>
            <person name="Rushton P."/>
            <person name="Sanderfoot A."/>
            <person name="Schween G."/>
            <person name="Shiu S.-H."/>
            <person name="Stueber K."/>
            <person name="Theodoulou F.L."/>
            <person name="Tu H."/>
            <person name="Van de Peer Y."/>
            <person name="Verrier P.J."/>
            <person name="Waters E."/>
            <person name="Wood A."/>
            <person name="Yang L."/>
            <person name="Cove D."/>
            <person name="Cuming A."/>
            <person name="Hasebe M."/>
            <person name="Lucas S."/>
            <person name="Mishler D.B."/>
            <person name="Reski R."/>
            <person name="Grigoriev I."/>
            <person name="Quatrano R.S."/>
            <person name="Boore J.L."/>
        </authorList>
    </citation>
    <scope>NUCLEOTIDE SEQUENCE [LARGE SCALE GENOMIC DNA]</scope>
    <source>
        <strain evidence="6 7">cv. Gransden 2004</strain>
    </source>
</reference>
<feature type="region of interest" description="Disordered" evidence="4">
    <location>
        <begin position="101"/>
        <end position="127"/>
    </location>
</feature>
<feature type="compositionally biased region" description="Low complexity" evidence="4">
    <location>
        <begin position="57"/>
        <end position="71"/>
    </location>
</feature>
<gene>
    <name evidence="6" type="primary">LOC112283437</name>
</gene>
<dbReference type="GO" id="GO:0005634">
    <property type="term" value="C:nucleus"/>
    <property type="evidence" value="ECO:0000318"/>
    <property type="project" value="GO_Central"/>
</dbReference>
<feature type="region of interest" description="Disordered" evidence="4">
    <location>
        <begin position="196"/>
        <end position="218"/>
    </location>
</feature>
<dbReference type="AlphaFoldDB" id="A0A7I4E1V0"/>
<dbReference type="PROSITE" id="PS50888">
    <property type="entry name" value="BHLH"/>
    <property type="match status" value="1"/>
</dbReference>
<keyword evidence="2" id="KW-0804">Transcription</keyword>
<name>A0A7I4E1V0_PHYPA</name>
<evidence type="ECO:0000256" key="2">
    <source>
        <dbReference type="ARBA" id="ARBA00023163"/>
    </source>
</evidence>
<dbReference type="Gramene" id="Pp3c6_3190V3.3">
    <property type="protein sequence ID" value="Pp3c6_3190V3.3"/>
    <property type="gene ID" value="Pp3c6_3190"/>
</dbReference>
<dbReference type="InterPro" id="IPR011598">
    <property type="entry name" value="bHLH_dom"/>
</dbReference>
<dbReference type="Gene3D" id="4.10.280.10">
    <property type="entry name" value="Helix-loop-helix DNA-binding domain"/>
    <property type="match status" value="1"/>
</dbReference>
<feature type="compositionally biased region" description="Low complexity" evidence="4">
    <location>
        <begin position="110"/>
        <end position="121"/>
    </location>
</feature>
<dbReference type="KEGG" id="ppp:112283437"/>
<dbReference type="PANTHER" id="PTHR46266">
    <property type="entry name" value="TRANSCRIPTION FACTOR TT8"/>
    <property type="match status" value="1"/>
</dbReference>
<evidence type="ECO:0000313" key="7">
    <source>
        <dbReference type="Proteomes" id="UP000006727"/>
    </source>
</evidence>
<evidence type="ECO:0000256" key="3">
    <source>
        <dbReference type="SAM" id="Coils"/>
    </source>
</evidence>
<dbReference type="GO" id="GO:0046983">
    <property type="term" value="F:protein dimerization activity"/>
    <property type="evidence" value="ECO:0007669"/>
    <property type="project" value="InterPro"/>
</dbReference>
<keyword evidence="1" id="KW-0805">Transcription regulation</keyword>
<feature type="coiled-coil region" evidence="3">
    <location>
        <begin position="367"/>
        <end position="422"/>
    </location>
</feature>
<organism evidence="6 7">
    <name type="scientific">Physcomitrium patens</name>
    <name type="common">Spreading-leaved earth moss</name>
    <name type="synonym">Physcomitrella patens</name>
    <dbReference type="NCBI Taxonomy" id="3218"/>
    <lineage>
        <taxon>Eukaryota</taxon>
        <taxon>Viridiplantae</taxon>
        <taxon>Streptophyta</taxon>
        <taxon>Embryophyta</taxon>
        <taxon>Bryophyta</taxon>
        <taxon>Bryophytina</taxon>
        <taxon>Bryopsida</taxon>
        <taxon>Funariidae</taxon>
        <taxon>Funariales</taxon>
        <taxon>Funariaceae</taxon>
        <taxon>Physcomitrium</taxon>
    </lineage>
</organism>
<feature type="compositionally biased region" description="Low complexity" evidence="4">
    <location>
        <begin position="204"/>
        <end position="218"/>
    </location>
</feature>
<dbReference type="RefSeq" id="XP_024377851.1">
    <property type="nucleotide sequence ID" value="XM_024522083.2"/>
</dbReference>
<dbReference type="GeneID" id="112283437"/>
<feature type="region of interest" description="Disordered" evidence="4">
    <location>
        <begin position="57"/>
        <end position="88"/>
    </location>
</feature>